<evidence type="ECO:0000256" key="15">
    <source>
        <dbReference type="ARBA" id="ARBA00042568"/>
    </source>
</evidence>
<dbReference type="GO" id="GO:0005789">
    <property type="term" value="C:endoplasmic reticulum membrane"/>
    <property type="evidence" value="ECO:0007669"/>
    <property type="project" value="UniProtKB-SubCell"/>
</dbReference>
<gene>
    <name evidence="18" type="ORF">CHIRRI_LOCUS12575</name>
</gene>
<dbReference type="AlphaFoldDB" id="A0A9N9WZB7"/>
<evidence type="ECO:0000256" key="11">
    <source>
        <dbReference type="ARBA" id="ARBA00023136"/>
    </source>
</evidence>
<dbReference type="InterPro" id="IPR015422">
    <property type="entry name" value="PyrdxlP-dep_Trfase_small"/>
</dbReference>
<evidence type="ECO:0000256" key="13">
    <source>
        <dbReference type="ARBA" id="ARBA00038302"/>
    </source>
</evidence>
<evidence type="ECO:0000256" key="7">
    <source>
        <dbReference type="ARBA" id="ARBA00022898"/>
    </source>
</evidence>
<dbReference type="PANTHER" id="PTHR42735:SF6">
    <property type="entry name" value="SPHINGOSINE-1-PHOSPHATE LYASE 1"/>
    <property type="match status" value="1"/>
</dbReference>
<evidence type="ECO:0000256" key="5">
    <source>
        <dbReference type="ARBA" id="ARBA00022692"/>
    </source>
</evidence>
<keyword evidence="11" id="KW-0472">Membrane</keyword>
<evidence type="ECO:0000256" key="14">
    <source>
        <dbReference type="ARBA" id="ARBA00038965"/>
    </source>
</evidence>
<feature type="modified residue" description="N6-(pyridoxal phosphate)lysine" evidence="16">
    <location>
        <position position="333"/>
    </location>
</feature>
<evidence type="ECO:0000256" key="1">
    <source>
        <dbReference type="ARBA" id="ARBA00001933"/>
    </source>
</evidence>
<reference evidence="18" key="2">
    <citation type="submission" date="2022-10" db="EMBL/GenBank/DDBJ databases">
        <authorList>
            <consortium name="ENA_rothamsted_submissions"/>
            <consortium name="culmorum"/>
            <person name="King R."/>
        </authorList>
    </citation>
    <scope>NUCLEOTIDE SEQUENCE</scope>
</reference>
<dbReference type="Proteomes" id="UP001153620">
    <property type="component" value="Chromosome 3"/>
</dbReference>
<dbReference type="Gene3D" id="6.10.140.2150">
    <property type="match status" value="1"/>
</dbReference>
<proteinExistence type="inferred from homology"/>
<comment type="pathway">
    <text evidence="4">Sphingolipid metabolism.</text>
</comment>
<accession>A0A9N9WZB7</accession>
<evidence type="ECO:0000256" key="10">
    <source>
        <dbReference type="ARBA" id="ARBA00023098"/>
    </source>
</evidence>
<dbReference type="GO" id="GO:0030170">
    <property type="term" value="F:pyridoxal phosphate binding"/>
    <property type="evidence" value="ECO:0007669"/>
    <property type="project" value="InterPro"/>
</dbReference>
<dbReference type="EMBL" id="OU895879">
    <property type="protein sequence ID" value="CAG9809755.1"/>
    <property type="molecule type" value="Genomic_DNA"/>
</dbReference>
<comment type="cofactor">
    <cofactor evidence="1 16 17">
        <name>pyridoxal 5'-phosphate</name>
        <dbReference type="ChEBI" id="CHEBI:597326"/>
    </cofactor>
</comment>
<keyword evidence="8" id="KW-0746">Sphingolipid metabolism</keyword>
<name>A0A9N9WZB7_9DIPT</name>
<dbReference type="OrthoDB" id="10254570at2759"/>
<dbReference type="EC" id="4.1.2.27" evidence="14"/>
<sequence>MDVVKTNINAFFAKKEPWQIASITASTTLLAVWLYQFITKEESVTERLKKKFFKLVRHVPSIRKRIETECENIQKQFEDDTLKFGEELGYVVKLPEDGWHRKDILKKIDDYLELGHYKWDEGFVSGAVYNFDAKILELVTKVYGKTAYTNPLHPDVFPGVCKMEAEVVRMVVNLFNGNSSCCGQVTTGGTESIVLACKAYRDYGREVNGIERPNMVIPTTAHSAFDKAAQFFGITVKTVKVDPKTFQVDLKAMERAINKNTIMLVGSAPNYPYGVMDDIEKIAKLARKYKIPLHVDACLGGFLIIFMKRAGYPLPKFDFSIKGVTSISCDPHKYGFTPKGSSLILYSDKAYRQHQYTVTVNWPGGIYGSPTVSGSRAGANIATTWACLLYHGFDGYVESTKAIIDTAKYIESKIRPIKGLFIFGTPATSVIAMGSKDFDIFRLSDVLNQKGWNLNALQFPSGIHICVTNLHTKDGIADRFVKDVETVVKELMKNPEKPVEGKMAIYGVSQTIPDRSIVGDFTRLFLDSLLFTPKKPKKLSRGDNRIEKISSIENQVESNDVTLMNE</sequence>
<protein>
    <recommendedName>
        <fullName evidence="14">sphinganine-1-phosphate aldolase</fullName>
        <ecNumber evidence="14">4.1.2.27</ecNumber>
    </recommendedName>
    <alternativeName>
        <fullName evidence="15">Sphingosine-1-phosphate aldolase</fullName>
    </alternativeName>
</protein>
<keyword evidence="12 17" id="KW-0456">Lyase</keyword>
<evidence type="ECO:0000256" key="2">
    <source>
        <dbReference type="ARBA" id="ARBA00004389"/>
    </source>
</evidence>
<evidence type="ECO:0000256" key="9">
    <source>
        <dbReference type="ARBA" id="ARBA00022989"/>
    </source>
</evidence>
<dbReference type="SUPFAM" id="SSF53383">
    <property type="entry name" value="PLP-dependent transferases"/>
    <property type="match status" value="1"/>
</dbReference>
<keyword evidence="7 16" id="KW-0663">Pyridoxal phosphate</keyword>
<evidence type="ECO:0000256" key="6">
    <source>
        <dbReference type="ARBA" id="ARBA00022824"/>
    </source>
</evidence>
<dbReference type="Gene3D" id="3.90.1150.10">
    <property type="entry name" value="Aspartate Aminotransferase, domain 1"/>
    <property type="match status" value="1"/>
</dbReference>
<comment type="pathway">
    <text evidence="3">Lipid metabolism; sphingolipid metabolism.</text>
</comment>
<comment type="similarity">
    <text evidence="13">Belongs to the group II decarboxylase family. Sphingosine-1-phosphate lyase subfamily.</text>
</comment>
<dbReference type="PANTHER" id="PTHR42735">
    <property type="match status" value="1"/>
</dbReference>
<dbReference type="GO" id="GO:0008117">
    <property type="term" value="F:sphinganine-1-phosphate aldolase activity"/>
    <property type="evidence" value="ECO:0007669"/>
    <property type="project" value="UniProtKB-EC"/>
</dbReference>
<evidence type="ECO:0000256" key="8">
    <source>
        <dbReference type="ARBA" id="ARBA00022919"/>
    </source>
</evidence>
<evidence type="ECO:0000313" key="18">
    <source>
        <dbReference type="EMBL" id="CAG9809755.1"/>
    </source>
</evidence>
<dbReference type="Gene3D" id="3.40.640.10">
    <property type="entry name" value="Type I PLP-dependent aspartate aminotransferase-like (Major domain)"/>
    <property type="match status" value="1"/>
</dbReference>
<dbReference type="CDD" id="cd06450">
    <property type="entry name" value="DOPA_deC_like"/>
    <property type="match status" value="1"/>
</dbReference>
<evidence type="ECO:0000256" key="16">
    <source>
        <dbReference type="PIRSR" id="PIRSR602129-50"/>
    </source>
</evidence>
<reference evidence="18" key="1">
    <citation type="submission" date="2022-01" db="EMBL/GenBank/DDBJ databases">
        <authorList>
            <person name="King R."/>
        </authorList>
    </citation>
    <scope>NUCLEOTIDE SEQUENCE</scope>
</reference>
<evidence type="ECO:0000256" key="3">
    <source>
        <dbReference type="ARBA" id="ARBA00004760"/>
    </source>
</evidence>
<keyword evidence="19" id="KW-1185">Reference proteome</keyword>
<keyword evidence="10" id="KW-0443">Lipid metabolism</keyword>
<evidence type="ECO:0000313" key="19">
    <source>
        <dbReference type="Proteomes" id="UP001153620"/>
    </source>
</evidence>
<keyword evidence="9" id="KW-1133">Transmembrane helix</keyword>
<dbReference type="Pfam" id="PF00282">
    <property type="entry name" value="Pyridoxal_deC"/>
    <property type="match status" value="1"/>
</dbReference>
<evidence type="ECO:0000256" key="4">
    <source>
        <dbReference type="ARBA" id="ARBA00004991"/>
    </source>
</evidence>
<dbReference type="InterPro" id="IPR015421">
    <property type="entry name" value="PyrdxlP-dep_Trfase_major"/>
</dbReference>
<comment type="subcellular location">
    <subcellularLocation>
        <location evidence="2">Endoplasmic reticulum membrane</location>
        <topology evidence="2">Single-pass membrane protein</topology>
    </subcellularLocation>
</comment>
<dbReference type="InterPro" id="IPR015424">
    <property type="entry name" value="PyrdxlP-dep_Trfase"/>
</dbReference>
<dbReference type="FunFam" id="3.40.640.10:FF:000020">
    <property type="entry name" value="sphingosine-1-phosphate lyase 1"/>
    <property type="match status" value="1"/>
</dbReference>
<dbReference type="GO" id="GO:0030149">
    <property type="term" value="P:sphingolipid catabolic process"/>
    <property type="evidence" value="ECO:0007669"/>
    <property type="project" value="TreeGrafter"/>
</dbReference>
<keyword evidence="6" id="KW-0256">Endoplasmic reticulum</keyword>
<dbReference type="FunFam" id="3.90.1150.10:FF:000247">
    <property type="entry name" value="Sphingosine phosphate lyase, putative"/>
    <property type="match status" value="1"/>
</dbReference>
<keyword evidence="5" id="KW-0812">Transmembrane</keyword>
<dbReference type="InterPro" id="IPR002129">
    <property type="entry name" value="PyrdxlP-dep_de-COase"/>
</dbReference>
<evidence type="ECO:0000256" key="12">
    <source>
        <dbReference type="ARBA" id="ARBA00023239"/>
    </source>
</evidence>
<dbReference type="FunFam" id="6.10.140.2150:FF:000001">
    <property type="entry name" value="Sphingosine-1-phosphate lyase 1"/>
    <property type="match status" value="1"/>
</dbReference>
<organism evidence="18 19">
    <name type="scientific">Chironomus riparius</name>
    <dbReference type="NCBI Taxonomy" id="315576"/>
    <lineage>
        <taxon>Eukaryota</taxon>
        <taxon>Metazoa</taxon>
        <taxon>Ecdysozoa</taxon>
        <taxon>Arthropoda</taxon>
        <taxon>Hexapoda</taxon>
        <taxon>Insecta</taxon>
        <taxon>Pterygota</taxon>
        <taxon>Neoptera</taxon>
        <taxon>Endopterygota</taxon>
        <taxon>Diptera</taxon>
        <taxon>Nematocera</taxon>
        <taxon>Chironomoidea</taxon>
        <taxon>Chironomidae</taxon>
        <taxon>Chironominae</taxon>
        <taxon>Chironomus</taxon>
    </lineage>
</organism>
<dbReference type="GO" id="GO:0019752">
    <property type="term" value="P:carboxylic acid metabolic process"/>
    <property type="evidence" value="ECO:0007669"/>
    <property type="project" value="InterPro"/>
</dbReference>
<evidence type="ECO:0000256" key="17">
    <source>
        <dbReference type="RuleBase" id="RU000382"/>
    </source>
</evidence>
<dbReference type="InterPro" id="IPR050477">
    <property type="entry name" value="GrpII_AminoAcid_Decarb"/>
</dbReference>